<dbReference type="EMBL" id="REGN01000640">
    <property type="protein sequence ID" value="RNA40489.1"/>
    <property type="molecule type" value="Genomic_DNA"/>
</dbReference>
<keyword evidence="3" id="KW-1185">Reference proteome</keyword>
<keyword evidence="1" id="KW-0732">Signal</keyword>
<reference evidence="2 3" key="1">
    <citation type="journal article" date="2018" name="Sci. Rep.">
        <title>Genomic signatures of local adaptation to the degree of environmental predictability in rotifers.</title>
        <authorList>
            <person name="Franch-Gras L."/>
            <person name="Hahn C."/>
            <person name="Garcia-Roger E.M."/>
            <person name="Carmona M.J."/>
            <person name="Serra M."/>
            <person name="Gomez A."/>
        </authorList>
    </citation>
    <scope>NUCLEOTIDE SEQUENCE [LARGE SCALE GENOMIC DNA]</scope>
    <source>
        <strain evidence="2">HYR1</strain>
    </source>
</reference>
<sequence>MPRFSFLMRLIAQRLLALLKLAVAVELKLLELVRFILIINNDNNINLKMSRNNQRNELIEAIMDFSDY</sequence>
<dbReference type="AlphaFoldDB" id="A0A3M7SXV6"/>
<evidence type="ECO:0000313" key="2">
    <source>
        <dbReference type="EMBL" id="RNA40489.1"/>
    </source>
</evidence>
<comment type="caution">
    <text evidence="2">The sequence shown here is derived from an EMBL/GenBank/DDBJ whole genome shotgun (WGS) entry which is preliminary data.</text>
</comment>
<organism evidence="2 3">
    <name type="scientific">Brachionus plicatilis</name>
    <name type="common">Marine rotifer</name>
    <name type="synonym">Brachionus muelleri</name>
    <dbReference type="NCBI Taxonomy" id="10195"/>
    <lineage>
        <taxon>Eukaryota</taxon>
        <taxon>Metazoa</taxon>
        <taxon>Spiralia</taxon>
        <taxon>Gnathifera</taxon>
        <taxon>Rotifera</taxon>
        <taxon>Eurotatoria</taxon>
        <taxon>Monogononta</taxon>
        <taxon>Pseudotrocha</taxon>
        <taxon>Ploima</taxon>
        <taxon>Brachionidae</taxon>
        <taxon>Brachionus</taxon>
    </lineage>
</organism>
<feature type="signal peptide" evidence="1">
    <location>
        <begin position="1"/>
        <end position="24"/>
    </location>
</feature>
<gene>
    <name evidence="2" type="ORF">BpHYR1_036991</name>
</gene>
<proteinExistence type="predicted"/>
<evidence type="ECO:0000256" key="1">
    <source>
        <dbReference type="SAM" id="SignalP"/>
    </source>
</evidence>
<name>A0A3M7SXV6_BRAPC</name>
<protein>
    <submittedName>
        <fullName evidence="2">Uncharacterized protein</fullName>
    </submittedName>
</protein>
<evidence type="ECO:0000313" key="3">
    <source>
        <dbReference type="Proteomes" id="UP000276133"/>
    </source>
</evidence>
<accession>A0A3M7SXV6</accession>
<dbReference type="Proteomes" id="UP000276133">
    <property type="component" value="Unassembled WGS sequence"/>
</dbReference>
<feature type="chain" id="PRO_5018008408" evidence="1">
    <location>
        <begin position="25"/>
        <end position="68"/>
    </location>
</feature>